<evidence type="ECO:0000256" key="2">
    <source>
        <dbReference type="SAM" id="SignalP"/>
    </source>
</evidence>
<proteinExistence type="predicted"/>
<dbReference type="EMBL" id="NEVM01000001">
    <property type="protein sequence ID" value="OZI38712.1"/>
    <property type="molecule type" value="Genomic_DNA"/>
</dbReference>
<protein>
    <recommendedName>
        <fullName evidence="5">DNA-binding protein</fullName>
    </recommendedName>
</protein>
<comment type="caution">
    <text evidence="3">The sequence shown here is derived from an EMBL/GenBank/DDBJ whole genome shotgun (WGS) entry which is preliminary data.</text>
</comment>
<organism evidence="3 4">
    <name type="scientific">Bordetella genomosp. 10</name>
    <dbReference type="NCBI Taxonomy" id="1416804"/>
    <lineage>
        <taxon>Bacteria</taxon>
        <taxon>Pseudomonadati</taxon>
        <taxon>Pseudomonadota</taxon>
        <taxon>Betaproteobacteria</taxon>
        <taxon>Burkholderiales</taxon>
        <taxon>Alcaligenaceae</taxon>
        <taxon>Bordetella</taxon>
    </lineage>
</organism>
<evidence type="ECO:0000313" key="3">
    <source>
        <dbReference type="EMBL" id="OZI38712.1"/>
    </source>
</evidence>
<feature type="signal peptide" evidence="2">
    <location>
        <begin position="1"/>
        <end position="43"/>
    </location>
</feature>
<dbReference type="Proteomes" id="UP000216020">
    <property type="component" value="Unassembled WGS sequence"/>
</dbReference>
<dbReference type="SUPFAM" id="SSF47781">
    <property type="entry name" value="RuvA domain 2-like"/>
    <property type="match status" value="1"/>
</dbReference>
<name>A0A261SNX8_9BORD</name>
<dbReference type="InterPro" id="IPR010994">
    <property type="entry name" value="RuvA_2-like"/>
</dbReference>
<dbReference type="Gene3D" id="1.10.150.280">
    <property type="entry name" value="AF1531-like domain"/>
    <property type="match status" value="1"/>
</dbReference>
<feature type="chain" id="PRO_5012288952" description="DNA-binding protein" evidence="2">
    <location>
        <begin position="44"/>
        <end position="154"/>
    </location>
</feature>
<evidence type="ECO:0000256" key="1">
    <source>
        <dbReference type="SAM" id="MobiDB-lite"/>
    </source>
</evidence>
<dbReference type="InterPro" id="IPR051675">
    <property type="entry name" value="Endo/Exo/Phosphatase_dom_1"/>
</dbReference>
<dbReference type="AlphaFoldDB" id="A0A261SNX8"/>
<accession>A0A261SNX8</accession>
<keyword evidence="4" id="KW-1185">Reference proteome</keyword>
<dbReference type="PANTHER" id="PTHR21180:SF32">
    <property type="entry name" value="ENDONUCLEASE_EXONUCLEASE_PHOSPHATASE FAMILY DOMAIN-CONTAINING PROTEIN 1"/>
    <property type="match status" value="1"/>
</dbReference>
<dbReference type="Pfam" id="PF12836">
    <property type="entry name" value="HHH_3"/>
    <property type="match status" value="1"/>
</dbReference>
<sequence>MPADPCSARGTPAGRRPSRHWGRRLGILAFAAGLSLAAAPVAALDVNTATAEQLQTLRGVGPKTAAVIVRERQRGGNFLSLEDLSDRVRGIGSKKARALQDAGLSIGAGAAGAAAGKPEARAGAQPDAGAGVAEQGKAAGRPGRQGTRRGGGRP</sequence>
<evidence type="ECO:0000313" key="4">
    <source>
        <dbReference type="Proteomes" id="UP000216020"/>
    </source>
</evidence>
<evidence type="ECO:0008006" key="5">
    <source>
        <dbReference type="Google" id="ProtNLM"/>
    </source>
</evidence>
<keyword evidence="2" id="KW-0732">Signal</keyword>
<dbReference type="OrthoDB" id="8687931at2"/>
<dbReference type="PANTHER" id="PTHR21180">
    <property type="entry name" value="ENDONUCLEASE/EXONUCLEASE/PHOSPHATASE FAMILY DOMAIN-CONTAINING PROTEIN 1"/>
    <property type="match status" value="1"/>
</dbReference>
<feature type="compositionally biased region" description="Low complexity" evidence="1">
    <location>
        <begin position="110"/>
        <end position="124"/>
    </location>
</feature>
<feature type="region of interest" description="Disordered" evidence="1">
    <location>
        <begin position="110"/>
        <end position="154"/>
    </location>
</feature>
<reference evidence="4" key="1">
    <citation type="submission" date="2017-05" db="EMBL/GenBank/DDBJ databases">
        <title>Complete and WGS of Bordetella genogroups.</title>
        <authorList>
            <person name="Spilker T."/>
            <person name="Lipuma J."/>
        </authorList>
    </citation>
    <scope>NUCLEOTIDE SEQUENCE [LARGE SCALE GENOMIC DNA]</scope>
    <source>
        <strain evidence="4">AU16122</strain>
    </source>
</reference>
<gene>
    <name evidence="3" type="ORF">CAL29_09100</name>
</gene>